<dbReference type="InterPro" id="IPR012338">
    <property type="entry name" value="Beta-lactam/transpept-like"/>
</dbReference>
<dbReference type="eggNOG" id="COG1680">
    <property type="taxonomic scope" value="Bacteria"/>
</dbReference>
<dbReference type="RefSeq" id="WP_014360860.1">
    <property type="nucleotide sequence ID" value="NC_016906.1"/>
</dbReference>
<dbReference type="PANTHER" id="PTHR43283:SF3">
    <property type="entry name" value="BETA-LACTAMASE FAMILY PROTEIN (AFU_ORTHOLOGUE AFUA_5G07500)"/>
    <property type="match status" value="1"/>
</dbReference>
<protein>
    <submittedName>
        <fullName evidence="2">Putative beta-lactamase</fullName>
    </submittedName>
</protein>
<dbReference type="PANTHER" id="PTHR43283">
    <property type="entry name" value="BETA-LACTAMASE-RELATED"/>
    <property type="match status" value="1"/>
</dbReference>
<dbReference type="EMBL" id="CP003119">
    <property type="protein sequence ID" value="AFA74437.1"/>
    <property type="molecule type" value="Genomic_DNA"/>
</dbReference>
<keyword evidence="3" id="KW-1185">Reference proteome</keyword>
<dbReference type="SUPFAM" id="SSF56601">
    <property type="entry name" value="beta-lactamase/transpeptidase-like"/>
    <property type="match status" value="1"/>
</dbReference>
<dbReference type="Proteomes" id="UP000009154">
    <property type="component" value="Chromosome"/>
</dbReference>
<dbReference type="GeneID" id="90160445"/>
<evidence type="ECO:0000313" key="2">
    <source>
        <dbReference type="EMBL" id="AFA74437.1"/>
    </source>
</evidence>
<gene>
    <name evidence="2" type="ordered locus">GPOL_c34250</name>
</gene>
<reference evidence="2 3" key="1">
    <citation type="journal article" date="2012" name="Appl. Environ. Microbiol.">
        <title>Involvement of two latex-clearing proteins during rubber degradation and insights into the subsequent degradation pathway revealed by the genome sequence of Gordonia polyisoprenivorans strain VH2.</title>
        <authorList>
            <person name="Hiessl S."/>
            <person name="Schuldes J."/>
            <person name="Thurmer A."/>
            <person name="Halbsguth T."/>
            <person name="Broker D."/>
            <person name="Angelov A."/>
            <person name="Liebl W."/>
            <person name="Daniel R."/>
            <person name="Steinbuchel A."/>
        </authorList>
    </citation>
    <scope>NUCLEOTIDE SEQUENCE [LARGE SCALE GENOMIC DNA]</scope>
    <source>
        <strain evidence="3">DSM 44266 / VH2</strain>
    </source>
</reference>
<dbReference type="InterPro" id="IPR050789">
    <property type="entry name" value="Diverse_Enzym_Activities"/>
</dbReference>
<accession>H6MZY5</accession>
<dbReference type="HOGENOM" id="CLU_020027_11_1_11"/>
<proteinExistence type="predicted"/>
<dbReference type="Pfam" id="PF00144">
    <property type="entry name" value="Beta-lactamase"/>
    <property type="match status" value="1"/>
</dbReference>
<dbReference type="AlphaFoldDB" id="H6MZY5"/>
<dbReference type="Gene3D" id="3.40.710.10">
    <property type="entry name" value="DD-peptidase/beta-lactamase superfamily"/>
    <property type="match status" value="1"/>
</dbReference>
<name>H6MZY5_GORPV</name>
<dbReference type="InterPro" id="IPR001466">
    <property type="entry name" value="Beta-lactam-related"/>
</dbReference>
<evidence type="ECO:0000259" key="1">
    <source>
        <dbReference type="Pfam" id="PF00144"/>
    </source>
</evidence>
<feature type="domain" description="Beta-lactamase-related" evidence="1">
    <location>
        <begin position="35"/>
        <end position="395"/>
    </location>
</feature>
<organism evidence="2 3">
    <name type="scientific">Gordonia polyisoprenivorans (strain DSM 44266 / VH2)</name>
    <dbReference type="NCBI Taxonomy" id="1112204"/>
    <lineage>
        <taxon>Bacteria</taxon>
        <taxon>Bacillati</taxon>
        <taxon>Actinomycetota</taxon>
        <taxon>Actinomycetes</taxon>
        <taxon>Mycobacteriales</taxon>
        <taxon>Gordoniaceae</taxon>
        <taxon>Gordonia</taxon>
    </lineage>
</organism>
<sequence length="409" mass="43130">MATPTPHSAPHAAPDAATDRIARAADDWLRSTDTSALPGVVTGVSTAEQTVHLGSVGPIATDSVLALYSVTKSLTATVALQLVDDGALDLDAPAAEYEPRLAGLTVLDGFDGFDDDGTPRLREPASIPTTRQLLTHTAGFAYAFFDADFTRVARAQDLPDVAAGTVESLGTTLMFDPGTRWEYGTNLDWVGLVIEGITGHRLGDTMTQRLLTPLGMSDTTFARDGAALARAAALHARLPDGSLKALRAPTAPDAPPVDMGGQGLYSTIPDVLRFLRLWLRGGRTEDGEQLLRPETVAAATADQLGDLRVTALPGVDPRRTRDAEFFPGIAKGWNLLAMTNEADAPTGRRGGSYGWAGLANVYFWIDPSSGIAGAWGTQLFPFADPTAMTAALDFEAVVYRALDGASPGR</sequence>
<dbReference type="KEGG" id="gpo:GPOL_c34250"/>
<evidence type="ECO:0000313" key="3">
    <source>
        <dbReference type="Proteomes" id="UP000009154"/>
    </source>
</evidence>
<dbReference type="STRING" id="1112204.GPOL_c34250"/>